<evidence type="ECO:0000256" key="6">
    <source>
        <dbReference type="ARBA" id="ARBA00023049"/>
    </source>
</evidence>
<accession>A0AA36IR80</accession>
<evidence type="ECO:0000259" key="10">
    <source>
        <dbReference type="Pfam" id="PF01432"/>
    </source>
</evidence>
<dbReference type="FunFam" id="3.40.390.10:FF:000009">
    <property type="entry name" value="Oligopeptidase A"/>
    <property type="match status" value="1"/>
</dbReference>
<evidence type="ECO:0000256" key="8">
    <source>
        <dbReference type="ARBA" id="ARBA00026100"/>
    </source>
</evidence>
<dbReference type="InterPro" id="IPR034005">
    <property type="entry name" value="M3A_DCP"/>
</dbReference>
<dbReference type="Pfam" id="PF01432">
    <property type="entry name" value="Peptidase_M3"/>
    <property type="match status" value="1"/>
</dbReference>
<dbReference type="GO" id="GO:0004180">
    <property type="term" value="F:carboxypeptidase activity"/>
    <property type="evidence" value="ECO:0007669"/>
    <property type="project" value="TreeGrafter"/>
</dbReference>
<evidence type="ECO:0000256" key="9">
    <source>
        <dbReference type="RuleBase" id="RU003435"/>
    </source>
</evidence>
<dbReference type="InterPro" id="IPR045090">
    <property type="entry name" value="Pept_M3A_M3B"/>
</dbReference>
<dbReference type="Gene3D" id="1.10.1370.10">
    <property type="entry name" value="Neurolysin, domain 3"/>
    <property type="match status" value="1"/>
</dbReference>
<dbReference type="Gene3D" id="1.10.1370.40">
    <property type="match status" value="1"/>
</dbReference>
<keyword evidence="6 9" id="KW-0482">Metalloprotease</keyword>
<dbReference type="AlphaFoldDB" id="A0AA36IR80"/>
<evidence type="ECO:0000256" key="4">
    <source>
        <dbReference type="ARBA" id="ARBA00022801"/>
    </source>
</evidence>
<dbReference type="EC" id="3.4.24.70" evidence="8"/>
<comment type="catalytic activity">
    <reaction evidence="7">
        <text>Hydrolysis of oligopeptides, with broad specificity. Gly or Ala commonly occur as P1 or P1' residues, but more distant residues are also important, as is shown by the fact that Z-Gly-Pro-Gly-|-Gly-Pro-Ala is cleaved, but not Z-(Gly)(5).</text>
        <dbReference type="EC" id="3.4.24.70"/>
    </reaction>
</comment>
<keyword evidence="3 9" id="KW-0479">Metal-binding</keyword>
<dbReference type="CDD" id="cd06456">
    <property type="entry name" value="M3A_DCP"/>
    <property type="match status" value="1"/>
</dbReference>
<reference evidence="11" key="1">
    <citation type="submission" date="2023-08" db="EMBL/GenBank/DDBJ databases">
        <authorList>
            <person name="Chen Y."/>
            <person name="Shah S."/>
            <person name="Dougan E. K."/>
            <person name="Thang M."/>
            <person name="Chan C."/>
        </authorList>
    </citation>
    <scope>NUCLEOTIDE SEQUENCE</scope>
</reference>
<proteinExistence type="inferred from homology"/>
<keyword evidence="2 9" id="KW-0645">Protease</keyword>
<dbReference type="Gene3D" id="3.40.390.10">
    <property type="entry name" value="Collagenase (Catalytic Domain)"/>
    <property type="match status" value="1"/>
</dbReference>
<comment type="similarity">
    <text evidence="1 9">Belongs to the peptidase M3 family.</text>
</comment>
<protein>
    <recommendedName>
        <fullName evidence="8">oligopeptidase A</fullName>
        <ecNumber evidence="8">3.4.24.70</ecNumber>
    </recommendedName>
</protein>
<keyword evidence="12" id="KW-1185">Reference proteome</keyword>
<name>A0AA36IR80_9DINO</name>
<evidence type="ECO:0000256" key="5">
    <source>
        <dbReference type="ARBA" id="ARBA00022833"/>
    </source>
</evidence>
<evidence type="ECO:0000256" key="3">
    <source>
        <dbReference type="ARBA" id="ARBA00022723"/>
    </source>
</evidence>
<dbReference type="PANTHER" id="PTHR43660">
    <property type="entry name" value="DIPEPTIDYL CARBOXYPEPTIDASE"/>
    <property type="match status" value="1"/>
</dbReference>
<dbReference type="SUPFAM" id="SSF55486">
    <property type="entry name" value="Metalloproteases ('zincins'), catalytic domain"/>
    <property type="match status" value="1"/>
</dbReference>
<dbReference type="GO" id="GO:0004222">
    <property type="term" value="F:metalloendopeptidase activity"/>
    <property type="evidence" value="ECO:0007669"/>
    <property type="project" value="UniProtKB-EC"/>
</dbReference>
<dbReference type="PANTHER" id="PTHR43660:SF1">
    <property type="entry name" value="DIPEPTIDYL CARBOXYPEPTIDASE"/>
    <property type="match status" value="1"/>
</dbReference>
<organism evidence="11 12">
    <name type="scientific">Effrenium voratum</name>
    <dbReference type="NCBI Taxonomy" id="2562239"/>
    <lineage>
        <taxon>Eukaryota</taxon>
        <taxon>Sar</taxon>
        <taxon>Alveolata</taxon>
        <taxon>Dinophyceae</taxon>
        <taxon>Suessiales</taxon>
        <taxon>Symbiodiniaceae</taxon>
        <taxon>Effrenium</taxon>
    </lineage>
</organism>
<sequence>MGDTNRVNPAIETWDGPLGLPRQEAIADSDLPPAIKAGFARDLAEAEAVAANPEPPTFNNTIEALERAGDLLGKAASIFFARAGNHTNETIQAAERELAPLFARHAGTIAQNKALFGRIQTLWQNRDALDLTTEQTEVLRRYRRTFVRQGAALKGEAQARLIAINERLAELGTAFGQNVLADEAGWALMLDGDGDLAGLPPSTVAAMAAAAAERGEEGKHAVTLSRSIIEPFLTFSTRRDLREIAFRAWTGRGETNDVTDNRPIIAETLRLRAEKAQLLGHGSFAALKLDGTMAKTPEAVNTLLETVWEKARAQAETEAADIGGLMREQGANHDLGAWDWRHYAEQIRAARYAYSDDEIKPYMALERVIEAAFYVANRLFGLTFEEVPGIATHHPDARVWRVSDADGAHRAVFIGDYFARPSKRSGAWMSALQVQSRLLRRHPIITNTMNFAKPPAGEPAFLSFDDARTLFHEFGHALHGMMSDVTYPSVSGTNVARDFVELPSQLFEHWLTVPEVLNRFALHHETGEPMPKALLDKVLAAQTFNAGFDTVEYTASALVDMAYHQGADAPADPAVFEAEKLDMLAKPAAITMRHRSPHFQHIFSGDSYAAGYYSYMWSEVLDADAFSAFEEAGDPFDPALAEKLGRHIYASGGTADPEDAYIAFRGKLPTPDAMLEKRGLT</sequence>
<dbReference type="GO" id="GO:0006508">
    <property type="term" value="P:proteolysis"/>
    <property type="evidence" value="ECO:0007669"/>
    <property type="project" value="UniProtKB-KW"/>
</dbReference>
<comment type="caution">
    <text evidence="11">The sequence shown here is derived from an EMBL/GenBank/DDBJ whole genome shotgun (WGS) entry which is preliminary data.</text>
</comment>
<evidence type="ECO:0000256" key="1">
    <source>
        <dbReference type="ARBA" id="ARBA00006040"/>
    </source>
</evidence>
<comment type="cofactor">
    <cofactor evidence="9">
        <name>Zn(2+)</name>
        <dbReference type="ChEBI" id="CHEBI:29105"/>
    </cofactor>
    <text evidence="9">Binds 1 zinc ion.</text>
</comment>
<dbReference type="EMBL" id="CAUJNA010002223">
    <property type="protein sequence ID" value="CAJ1391352.1"/>
    <property type="molecule type" value="Genomic_DNA"/>
</dbReference>
<dbReference type="GO" id="GO:0046872">
    <property type="term" value="F:metal ion binding"/>
    <property type="evidence" value="ECO:0007669"/>
    <property type="project" value="UniProtKB-UniRule"/>
</dbReference>
<dbReference type="InterPro" id="IPR024077">
    <property type="entry name" value="Neurolysin/TOP_dom2"/>
</dbReference>
<dbReference type="InterPro" id="IPR001567">
    <property type="entry name" value="Pept_M3A_M3B_dom"/>
</dbReference>
<evidence type="ECO:0000256" key="2">
    <source>
        <dbReference type="ARBA" id="ARBA00022670"/>
    </source>
</evidence>
<keyword evidence="4 9" id="KW-0378">Hydrolase</keyword>
<feature type="domain" description="Peptidase M3A/M3B catalytic" evidence="10">
    <location>
        <begin position="233"/>
        <end position="679"/>
    </location>
</feature>
<keyword evidence="5 9" id="KW-0862">Zinc</keyword>
<evidence type="ECO:0000313" key="11">
    <source>
        <dbReference type="EMBL" id="CAJ1391352.1"/>
    </source>
</evidence>
<dbReference type="GO" id="GO:0005829">
    <property type="term" value="C:cytosol"/>
    <property type="evidence" value="ECO:0007669"/>
    <property type="project" value="UniProtKB-ARBA"/>
</dbReference>
<gene>
    <name evidence="11" type="ORF">EVOR1521_LOCUS16616</name>
</gene>
<dbReference type="InterPro" id="IPR024079">
    <property type="entry name" value="MetalloPept_cat_dom_sf"/>
</dbReference>
<dbReference type="Proteomes" id="UP001178507">
    <property type="component" value="Unassembled WGS sequence"/>
</dbReference>
<evidence type="ECO:0000313" key="12">
    <source>
        <dbReference type="Proteomes" id="UP001178507"/>
    </source>
</evidence>
<evidence type="ECO:0000256" key="7">
    <source>
        <dbReference type="ARBA" id="ARBA00024603"/>
    </source>
</evidence>